<feature type="compositionally biased region" description="Basic residues" evidence="8">
    <location>
        <begin position="334"/>
        <end position="344"/>
    </location>
</feature>
<evidence type="ECO:0000256" key="8">
    <source>
        <dbReference type="SAM" id="MobiDB-lite"/>
    </source>
</evidence>
<dbReference type="PANTHER" id="PTHR13759:SF1">
    <property type="entry name" value="TWINFILIN"/>
    <property type="match status" value="1"/>
</dbReference>
<evidence type="ECO:0000256" key="7">
    <source>
        <dbReference type="ARBA" id="ARBA00038532"/>
    </source>
</evidence>
<evidence type="ECO:0000313" key="10">
    <source>
        <dbReference type="EMBL" id="KAK6634820.1"/>
    </source>
</evidence>
<evidence type="ECO:0000256" key="5">
    <source>
        <dbReference type="ARBA" id="ARBA00023203"/>
    </source>
</evidence>
<protein>
    <recommendedName>
        <fullName evidence="9">ADF-H domain-containing protein</fullName>
    </recommendedName>
</protein>
<feature type="domain" description="ADF-H" evidence="9">
    <location>
        <begin position="1"/>
        <end position="139"/>
    </location>
</feature>
<keyword evidence="5" id="KW-0009">Actin-binding</keyword>
<reference evidence="10 11" key="1">
    <citation type="submission" date="2023-09" db="EMBL/GenBank/DDBJ databases">
        <title>Genomes of two closely related lineages of the louse Polyplax serrata with different host specificities.</title>
        <authorList>
            <person name="Martinu J."/>
            <person name="Tarabai H."/>
            <person name="Stefka J."/>
            <person name="Hypsa V."/>
        </authorList>
    </citation>
    <scope>NUCLEOTIDE SEQUENCE [LARGE SCALE GENOMIC DNA]</scope>
    <source>
        <strain evidence="10">98ZLc_SE</strain>
    </source>
</reference>
<evidence type="ECO:0000313" key="11">
    <source>
        <dbReference type="Proteomes" id="UP001359485"/>
    </source>
</evidence>
<dbReference type="InterPro" id="IPR002108">
    <property type="entry name" value="ADF-H"/>
</dbReference>
<evidence type="ECO:0000256" key="3">
    <source>
        <dbReference type="ARBA" id="ARBA00022490"/>
    </source>
</evidence>
<dbReference type="PROSITE" id="PS51263">
    <property type="entry name" value="ADF_H"/>
    <property type="match status" value="2"/>
</dbReference>
<keyword evidence="3" id="KW-0963">Cytoplasm</keyword>
<dbReference type="CDD" id="cd11284">
    <property type="entry name" value="ADF_Twf-C_like"/>
    <property type="match status" value="1"/>
</dbReference>
<evidence type="ECO:0000256" key="6">
    <source>
        <dbReference type="ARBA" id="ARBA00023212"/>
    </source>
</evidence>
<evidence type="ECO:0000256" key="2">
    <source>
        <dbReference type="ARBA" id="ARBA00009557"/>
    </source>
</evidence>
<dbReference type="Gene3D" id="3.40.20.10">
    <property type="entry name" value="Severin"/>
    <property type="match status" value="2"/>
</dbReference>
<dbReference type="SMART" id="SM00102">
    <property type="entry name" value="ADF"/>
    <property type="match status" value="2"/>
</dbReference>
<organism evidence="10 11">
    <name type="scientific">Polyplax serrata</name>
    <name type="common">Common mouse louse</name>
    <dbReference type="NCBI Taxonomy" id="468196"/>
    <lineage>
        <taxon>Eukaryota</taxon>
        <taxon>Metazoa</taxon>
        <taxon>Ecdysozoa</taxon>
        <taxon>Arthropoda</taxon>
        <taxon>Hexapoda</taxon>
        <taxon>Insecta</taxon>
        <taxon>Pterygota</taxon>
        <taxon>Neoptera</taxon>
        <taxon>Paraneoptera</taxon>
        <taxon>Psocodea</taxon>
        <taxon>Troctomorpha</taxon>
        <taxon>Phthiraptera</taxon>
        <taxon>Anoplura</taxon>
        <taxon>Polyplacidae</taxon>
        <taxon>Polyplax</taxon>
    </lineage>
</organism>
<comment type="similarity">
    <text evidence="2">Belongs to the actin-binding proteins ADF family. Twinfilin subfamily.</text>
</comment>
<keyword evidence="4" id="KW-0677">Repeat</keyword>
<evidence type="ECO:0000256" key="1">
    <source>
        <dbReference type="ARBA" id="ARBA00004245"/>
    </source>
</evidence>
<keyword evidence="11" id="KW-1185">Reference proteome</keyword>
<dbReference type="Proteomes" id="UP001359485">
    <property type="component" value="Unassembled WGS sequence"/>
</dbReference>
<feature type="domain" description="ADF-H" evidence="9">
    <location>
        <begin position="179"/>
        <end position="314"/>
    </location>
</feature>
<accession>A0ABR1B4D7</accession>
<dbReference type="InterPro" id="IPR028458">
    <property type="entry name" value="Twinfilin"/>
</dbReference>
<feature type="region of interest" description="Disordered" evidence="8">
    <location>
        <begin position="320"/>
        <end position="344"/>
    </location>
</feature>
<sequence>MSHQTGIKANENLKKFFSQCKDGKTRTFKVSIVDEQLILDDHKKVNKTWDIDFENMVPTLIVDRQPCYIFYRLDAKNTSGYNWLLISWVPETAPVRQKMLYASTKATLKQEFGTSDIKDELQATCLDEISLKAYIKHKEDMKGPAPLTNREEEMKELLKNERASASEIGIDTKQKTLSGVTFPMTDDAKRAILQIGQKVVDYVQLKIDIKEEKIHLVESCKLKVTDLNKKVPNDSARYHLFLFKHTHEGDYLESIIFIYSMPGYVCSIKERMLYSSCKGSLLESIDILGVKVEKKLEIDTGDDLTPDFVMDEVHPKVNLHRPIFDKPKGPPNRGARRITKPQKQ</sequence>
<evidence type="ECO:0000259" key="9">
    <source>
        <dbReference type="PROSITE" id="PS51263"/>
    </source>
</evidence>
<proteinExistence type="inferred from homology"/>
<dbReference type="EMBL" id="JAWJWF010000003">
    <property type="protein sequence ID" value="KAK6634820.1"/>
    <property type="molecule type" value="Genomic_DNA"/>
</dbReference>
<dbReference type="Pfam" id="PF00241">
    <property type="entry name" value="Cofilin_ADF"/>
    <property type="match status" value="2"/>
</dbReference>
<keyword evidence="6" id="KW-0206">Cytoskeleton</keyword>
<dbReference type="CDD" id="cd11285">
    <property type="entry name" value="ADF_Twf-N_like"/>
    <property type="match status" value="1"/>
</dbReference>
<dbReference type="InterPro" id="IPR029006">
    <property type="entry name" value="ADF-H/Gelsolin-like_dom_sf"/>
</dbReference>
<comment type="subunit">
    <text evidence="7">Interacts with G-actin; ADP-actin form.</text>
</comment>
<comment type="caution">
    <text evidence="10">The sequence shown here is derived from an EMBL/GenBank/DDBJ whole genome shotgun (WGS) entry which is preliminary data.</text>
</comment>
<comment type="subcellular location">
    <subcellularLocation>
        <location evidence="1">Cytoplasm</location>
        <location evidence="1">Cytoskeleton</location>
    </subcellularLocation>
</comment>
<name>A0ABR1B4D7_POLSC</name>
<dbReference type="SUPFAM" id="SSF55753">
    <property type="entry name" value="Actin depolymerizing proteins"/>
    <property type="match status" value="2"/>
</dbReference>
<dbReference type="PANTHER" id="PTHR13759">
    <property type="entry name" value="TWINFILIN"/>
    <property type="match status" value="1"/>
</dbReference>
<gene>
    <name evidence="10" type="ORF">RUM44_000067</name>
</gene>
<evidence type="ECO:0000256" key="4">
    <source>
        <dbReference type="ARBA" id="ARBA00022737"/>
    </source>
</evidence>